<protein>
    <submittedName>
        <fullName evidence="1">Two pore segment channel 3</fullName>
    </submittedName>
</protein>
<evidence type="ECO:0000313" key="2">
    <source>
        <dbReference type="Proteomes" id="UP001279410"/>
    </source>
</evidence>
<sequence length="214" mass="23484">METPPLLILLLSDSTQRHRGLAVLELKPPSRAQCARSESDPDHTKEADAGSHLSACVQLCCSSANPACCPLTPQLTLIWVKTLEEEEDELSYAAQTVSALQPLASKVPLLSSWSICLWLSSSQLPSAHLGHLSVMELLCLLAFTIRLVYYAKIFYAFLPSCLCVPIFSPAALKRWATGLKTSDGAPYFTNYLRSSDLYVLATFHANSPDATRHF</sequence>
<keyword evidence="2" id="KW-1185">Reference proteome</keyword>
<name>A0AAD3M1P3_LATJO</name>
<dbReference type="AlphaFoldDB" id="A0AAD3M1P3"/>
<organism evidence="1 2">
    <name type="scientific">Lates japonicus</name>
    <name type="common">Japanese lates</name>
    <dbReference type="NCBI Taxonomy" id="270547"/>
    <lineage>
        <taxon>Eukaryota</taxon>
        <taxon>Metazoa</taxon>
        <taxon>Chordata</taxon>
        <taxon>Craniata</taxon>
        <taxon>Vertebrata</taxon>
        <taxon>Euteleostomi</taxon>
        <taxon>Actinopterygii</taxon>
        <taxon>Neopterygii</taxon>
        <taxon>Teleostei</taxon>
        <taxon>Neoteleostei</taxon>
        <taxon>Acanthomorphata</taxon>
        <taxon>Carangaria</taxon>
        <taxon>Carangaria incertae sedis</taxon>
        <taxon>Centropomidae</taxon>
        <taxon>Lates</taxon>
    </lineage>
</organism>
<comment type="caution">
    <text evidence="1">The sequence shown here is derived from an EMBL/GenBank/DDBJ whole genome shotgun (WGS) entry which is preliminary data.</text>
</comment>
<gene>
    <name evidence="1" type="ORF">AKAME5_002694400</name>
</gene>
<evidence type="ECO:0000313" key="1">
    <source>
        <dbReference type="EMBL" id="GLD45773.1"/>
    </source>
</evidence>
<accession>A0AAD3M1P3</accession>
<dbReference type="Proteomes" id="UP001279410">
    <property type="component" value="Unassembled WGS sequence"/>
</dbReference>
<reference evidence="1" key="1">
    <citation type="submission" date="2022-08" db="EMBL/GenBank/DDBJ databases">
        <title>Genome sequencing of akame (Lates japonicus).</title>
        <authorList>
            <person name="Hashiguchi Y."/>
            <person name="Takahashi H."/>
        </authorList>
    </citation>
    <scope>NUCLEOTIDE SEQUENCE</scope>
    <source>
        <strain evidence="1">Kochi</strain>
    </source>
</reference>
<dbReference type="EMBL" id="BRZM01003132">
    <property type="protein sequence ID" value="GLD45773.1"/>
    <property type="molecule type" value="Genomic_DNA"/>
</dbReference>
<proteinExistence type="predicted"/>